<keyword evidence="1" id="KW-0732">Signal</keyword>
<dbReference type="RefSeq" id="WP_057782609.1">
    <property type="nucleotide sequence ID" value="NZ_JAGGJQ010000001.1"/>
</dbReference>
<dbReference type="EMBL" id="JAUSUU010000004">
    <property type="protein sequence ID" value="MDQ0335025.1"/>
    <property type="molecule type" value="Genomic_DNA"/>
</dbReference>
<dbReference type="OrthoDB" id="669053at2"/>
<dbReference type="Proteomes" id="UP001138672">
    <property type="component" value="Unassembled WGS sequence"/>
</dbReference>
<keyword evidence="5" id="KW-1185">Reference proteome</keyword>
<evidence type="ECO:0000256" key="1">
    <source>
        <dbReference type="SAM" id="SignalP"/>
    </source>
</evidence>
<dbReference type="Pfam" id="PF14391">
    <property type="entry name" value="DUF4421"/>
    <property type="match status" value="1"/>
</dbReference>
<protein>
    <recommendedName>
        <fullName evidence="6">DUF4421 domain-containing protein</fullName>
    </recommendedName>
</protein>
<sequence>MDLKSCFLSFALLLFSYLAFAQSTALNTAIDTSAVVYGKKANDYIYIYKNRITAKAFYIKTSNSLVISGREGEDVGFNLYPNKQDKIGAAVAFRSLSASYSFSPNSLAENPNDKDSKLFNLNIRTYLGKHWMQTLDIYNQKGFYLDGHIEDSNSHIYLQDTKSFKIGGATSYIFNENFSYRALANQTEKQLKSAGTFIPTLVYYYTRHNVLFDDEFGNREINTKIKSYNIAIAPSYQYNYIPTKNVFISLGASAGLGLNFSSSKNKLDALDNEDLTSLLTEINFNGSITYDIDSLYFGAHYNYLILNYNADSFTYIKDNIPYFQAFVGYRFKASNKLVQRAENFNDNLIP</sequence>
<organism evidence="2 4">
    <name type="scientific">Formosa algae</name>
    <dbReference type="NCBI Taxonomy" id="225843"/>
    <lineage>
        <taxon>Bacteria</taxon>
        <taxon>Pseudomonadati</taxon>
        <taxon>Bacteroidota</taxon>
        <taxon>Flavobacteriia</taxon>
        <taxon>Flavobacteriales</taxon>
        <taxon>Flavobacteriaceae</taxon>
        <taxon>Formosa</taxon>
    </lineage>
</organism>
<dbReference type="EMBL" id="JAGGJQ010000001">
    <property type="protein sequence ID" value="MBP1838525.1"/>
    <property type="molecule type" value="Genomic_DNA"/>
</dbReference>
<name>A0A9X0YHT8_9FLAO</name>
<evidence type="ECO:0000313" key="5">
    <source>
        <dbReference type="Proteomes" id="UP001231587"/>
    </source>
</evidence>
<dbReference type="AlphaFoldDB" id="A0A9X0YHT8"/>
<dbReference type="InterPro" id="IPR025535">
    <property type="entry name" value="DUF4421"/>
</dbReference>
<proteinExistence type="predicted"/>
<dbReference type="Proteomes" id="UP001231587">
    <property type="component" value="Unassembled WGS sequence"/>
</dbReference>
<evidence type="ECO:0000313" key="4">
    <source>
        <dbReference type="Proteomes" id="UP001138672"/>
    </source>
</evidence>
<gene>
    <name evidence="2" type="ORF">J2Z56_000421</name>
    <name evidence="3" type="ORF">J2Z57_001471</name>
</gene>
<evidence type="ECO:0008006" key="6">
    <source>
        <dbReference type="Google" id="ProtNLM"/>
    </source>
</evidence>
<feature type="signal peptide" evidence="1">
    <location>
        <begin position="1"/>
        <end position="21"/>
    </location>
</feature>
<reference evidence="2" key="1">
    <citation type="submission" date="2021-03" db="EMBL/GenBank/DDBJ databases">
        <title>Genomic Encyclopedia of Type Strains, Phase IV (KMG-IV): sequencing the most valuable type-strain genomes for metagenomic binning, comparative biology and taxonomic classification.</title>
        <authorList>
            <person name="Goeker M."/>
        </authorList>
    </citation>
    <scope>NUCLEOTIDE SEQUENCE</scope>
    <source>
        <strain evidence="2">DSM 15523</strain>
        <strain evidence="3 5">DSM 16476</strain>
    </source>
</reference>
<comment type="caution">
    <text evidence="2">The sequence shown here is derived from an EMBL/GenBank/DDBJ whole genome shotgun (WGS) entry which is preliminary data.</text>
</comment>
<evidence type="ECO:0000313" key="3">
    <source>
        <dbReference type="EMBL" id="MDQ0335025.1"/>
    </source>
</evidence>
<accession>A0A9X0YHT8</accession>
<evidence type="ECO:0000313" key="2">
    <source>
        <dbReference type="EMBL" id="MBP1838525.1"/>
    </source>
</evidence>
<feature type="chain" id="PRO_5040937635" description="DUF4421 domain-containing protein" evidence="1">
    <location>
        <begin position="22"/>
        <end position="350"/>
    </location>
</feature>